<dbReference type="InterPro" id="IPR043502">
    <property type="entry name" value="DNA/RNA_pol_sf"/>
</dbReference>
<keyword evidence="1" id="KW-0808">Transferase</keyword>
<accession>A0AAQ3USQ0</accession>
<dbReference type="InterPro" id="IPR043128">
    <property type="entry name" value="Rev_trsase/Diguanyl_cyclase"/>
</dbReference>
<organism evidence="8 9">
    <name type="scientific">Paspalum notatum var. saurae</name>
    <dbReference type="NCBI Taxonomy" id="547442"/>
    <lineage>
        <taxon>Eukaryota</taxon>
        <taxon>Viridiplantae</taxon>
        <taxon>Streptophyta</taxon>
        <taxon>Embryophyta</taxon>
        <taxon>Tracheophyta</taxon>
        <taxon>Spermatophyta</taxon>
        <taxon>Magnoliopsida</taxon>
        <taxon>Liliopsida</taxon>
        <taxon>Poales</taxon>
        <taxon>Poaceae</taxon>
        <taxon>PACMAD clade</taxon>
        <taxon>Panicoideae</taxon>
        <taxon>Andropogonodae</taxon>
        <taxon>Paspaleae</taxon>
        <taxon>Paspalinae</taxon>
        <taxon>Paspalum</taxon>
    </lineage>
</organism>
<evidence type="ECO:0000256" key="2">
    <source>
        <dbReference type="ARBA" id="ARBA00022695"/>
    </source>
</evidence>
<sequence length="174" mass="19516">MDDDKIKAVLSWPVPRTVRAVRGFLGLAGYYRRFIKDYGAMAAPITKLLRKDGSGAVALISRPIAPRHAKLAAYERKLIGLVQAVRHWIPYLWGRSFIVKTDHRSLKFLLDQRLATIPQHQWASKLIGFDFTVEFKPGYTNIVASALSRRDADGPDDPAACFALLGPCFSLFDE</sequence>
<evidence type="ECO:0000259" key="7">
    <source>
        <dbReference type="Pfam" id="PF17917"/>
    </source>
</evidence>
<reference evidence="8 9" key="1">
    <citation type="submission" date="2024-02" db="EMBL/GenBank/DDBJ databases">
        <title>High-quality chromosome-scale genome assembly of Pensacola bahiagrass (Paspalum notatum Flugge var. saurae).</title>
        <authorList>
            <person name="Vega J.M."/>
            <person name="Podio M."/>
            <person name="Orjuela J."/>
            <person name="Siena L.A."/>
            <person name="Pessino S.C."/>
            <person name="Combes M.C."/>
            <person name="Mariac C."/>
            <person name="Albertini E."/>
            <person name="Pupilli F."/>
            <person name="Ortiz J.P.A."/>
            <person name="Leblanc O."/>
        </authorList>
    </citation>
    <scope>NUCLEOTIDE SEQUENCE [LARGE SCALE GENOMIC DNA]</scope>
    <source>
        <strain evidence="8">R1</strain>
        <tissue evidence="8">Leaf</tissue>
    </source>
</reference>
<dbReference type="PANTHER" id="PTHR37984">
    <property type="entry name" value="PROTEIN CBG26694"/>
    <property type="match status" value="1"/>
</dbReference>
<evidence type="ECO:0000256" key="4">
    <source>
        <dbReference type="ARBA" id="ARBA00022759"/>
    </source>
</evidence>
<evidence type="ECO:0000313" key="8">
    <source>
        <dbReference type="EMBL" id="WVZ95737.1"/>
    </source>
</evidence>
<keyword evidence="6" id="KW-0695">RNA-directed DNA polymerase</keyword>
<dbReference type="InterPro" id="IPR050951">
    <property type="entry name" value="Retrovirus_Pol_polyprotein"/>
</dbReference>
<keyword evidence="4" id="KW-0255">Endonuclease</keyword>
<evidence type="ECO:0000256" key="6">
    <source>
        <dbReference type="ARBA" id="ARBA00022918"/>
    </source>
</evidence>
<dbReference type="Gene3D" id="3.30.70.270">
    <property type="match status" value="1"/>
</dbReference>
<dbReference type="Proteomes" id="UP001341281">
    <property type="component" value="Chromosome 10"/>
</dbReference>
<dbReference type="Pfam" id="PF17917">
    <property type="entry name" value="RT_RNaseH"/>
    <property type="match status" value="1"/>
</dbReference>
<dbReference type="PANTHER" id="PTHR37984:SF5">
    <property type="entry name" value="PROTEIN NYNRIN-LIKE"/>
    <property type="match status" value="1"/>
</dbReference>
<evidence type="ECO:0000256" key="5">
    <source>
        <dbReference type="ARBA" id="ARBA00022801"/>
    </source>
</evidence>
<dbReference type="SUPFAM" id="SSF56672">
    <property type="entry name" value="DNA/RNA polymerases"/>
    <property type="match status" value="1"/>
</dbReference>
<dbReference type="CDD" id="cd09274">
    <property type="entry name" value="RNase_HI_RT_Ty3"/>
    <property type="match status" value="1"/>
</dbReference>
<keyword evidence="5" id="KW-0378">Hydrolase</keyword>
<dbReference type="GO" id="GO:0016787">
    <property type="term" value="F:hydrolase activity"/>
    <property type="evidence" value="ECO:0007669"/>
    <property type="project" value="UniProtKB-KW"/>
</dbReference>
<dbReference type="InterPro" id="IPR041373">
    <property type="entry name" value="RT_RNaseH"/>
</dbReference>
<protein>
    <recommendedName>
        <fullName evidence="7">Reverse transcriptase RNase H-like domain-containing protein</fullName>
    </recommendedName>
</protein>
<dbReference type="GO" id="GO:0004519">
    <property type="term" value="F:endonuclease activity"/>
    <property type="evidence" value="ECO:0007669"/>
    <property type="project" value="UniProtKB-KW"/>
</dbReference>
<feature type="domain" description="Reverse transcriptase RNase H-like" evidence="7">
    <location>
        <begin position="47"/>
        <end position="127"/>
    </location>
</feature>
<evidence type="ECO:0000313" key="9">
    <source>
        <dbReference type="Proteomes" id="UP001341281"/>
    </source>
</evidence>
<gene>
    <name evidence="8" type="ORF">U9M48_041464</name>
</gene>
<evidence type="ECO:0000256" key="1">
    <source>
        <dbReference type="ARBA" id="ARBA00022679"/>
    </source>
</evidence>
<keyword evidence="2" id="KW-0548">Nucleotidyltransferase</keyword>
<keyword evidence="9" id="KW-1185">Reference proteome</keyword>
<proteinExistence type="predicted"/>
<dbReference type="GO" id="GO:0003964">
    <property type="term" value="F:RNA-directed DNA polymerase activity"/>
    <property type="evidence" value="ECO:0007669"/>
    <property type="project" value="UniProtKB-KW"/>
</dbReference>
<dbReference type="EMBL" id="CP144754">
    <property type="protein sequence ID" value="WVZ95737.1"/>
    <property type="molecule type" value="Genomic_DNA"/>
</dbReference>
<keyword evidence="3" id="KW-0540">Nuclease</keyword>
<evidence type="ECO:0000256" key="3">
    <source>
        <dbReference type="ARBA" id="ARBA00022722"/>
    </source>
</evidence>
<name>A0AAQ3USQ0_PASNO</name>
<dbReference type="AlphaFoldDB" id="A0AAQ3USQ0"/>